<evidence type="ECO:0000256" key="4">
    <source>
        <dbReference type="ARBA" id="ARBA00022989"/>
    </source>
</evidence>
<dbReference type="GO" id="GO:0016020">
    <property type="term" value="C:membrane"/>
    <property type="evidence" value="ECO:0007669"/>
    <property type="project" value="UniProtKB-SubCell"/>
</dbReference>
<evidence type="ECO:0000256" key="6">
    <source>
        <dbReference type="ARBA" id="ARBA00023315"/>
    </source>
</evidence>
<dbReference type="Proteomes" id="UP001165083">
    <property type="component" value="Unassembled WGS sequence"/>
</dbReference>
<dbReference type="PROSITE" id="PS50216">
    <property type="entry name" value="DHHC"/>
    <property type="match status" value="1"/>
</dbReference>
<reference evidence="9" key="1">
    <citation type="submission" date="2023-04" db="EMBL/GenBank/DDBJ databases">
        <title>Phytophthora lilii NBRC 32176.</title>
        <authorList>
            <person name="Ichikawa N."/>
            <person name="Sato H."/>
            <person name="Tonouchi N."/>
        </authorList>
    </citation>
    <scope>NUCLEOTIDE SEQUENCE</scope>
    <source>
        <strain evidence="9">NBRC 32176</strain>
    </source>
</reference>
<dbReference type="GO" id="GO:0019706">
    <property type="term" value="F:protein-cysteine S-palmitoyltransferase activity"/>
    <property type="evidence" value="ECO:0007669"/>
    <property type="project" value="TreeGrafter"/>
</dbReference>
<comment type="subcellular location">
    <subcellularLocation>
        <location evidence="1">Membrane</location>
        <topology evidence="1">Multi-pass membrane protein</topology>
    </subcellularLocation>
</comment>
<keyword evidence="6" id="KW-0012">Acyltransferase</keyword>
<dbReference type="Pfam" id="PF01529">
    <property type="entry name" value="DHHC"/>
    <property type="match status" value="1"/>
</dbReference>
<sequence length="1151" mass="130011">MERRVYFQLRDEEGNPIGSADYGDCANDATIAQFRKVLKKEGPNILAQVDADSLNVFKNESAITAKQAMEVDAKIGSLGDNGEARESDDSTVLGRGDSVECYPSFFTLAPLDTVVVAVPTFPLVDTVVKELLVVPKHFGKRTRSDAWFIGEYLQTKKRKTVEKSINDRVKTCFDESTSANMVVTGNPGTGKSRFYLYFILQLILRHQAEVQELDSFELVLNFQDRFHSYNYQDKMFTELNQADIRVLSDTKRVLRLIEGKSSELVGWSGVSILFASPGLDGVNGYEKNRSYTYIVPAWTLAELEDYNSLLTSKLHVPDNILISRYFKFGGIPRFIFTSTELEDNQKLSVAIASFNALEVIAYTKSKKPAIDKDYNNHVLRMVPTGIFIRVVHPSGEPPYFNMSPIPITFSFFENAVDSFVAYPKKKYQMDRGQHGSCETIDPAAPVEDSLPNGWCGVRLDGPRWEKTRYCALCRKAVPGLDHHCTWLQTCIGKANYAQFFTVACTGTLQFVLQVVYAALCLLWLHYHPLDDAGAFGVVVEVCLIACLVISVPCMFMYFVLLGFHLYLMVLGYGTYEWMLRRRKEQRAKLEAKKKKGKAADDAAEVSSTSTRESASIGSSTAVKVDDVNVEERDRELTVLVHHTMYNVGYFFSFLLRRRILEFANKMERETRDVWFRLRDLEGNPIGSAYRVKMSVEAAIVDLLDELKKNYNDTYLERIAPPSLTVFANEAAYREKKAFTKRSVQPGQDIEVDSVLELPFPSQLFPPNGFKVSKGVFEYQARSELKPLYDEVVGLWEEMRPVTINAVGTMQVTRAGCVGAVTAEARHESRAGSKPFVCYIPDCRGLLLGALNVQVILTYNNLANMPDFDKPLDTMADVQNALRGQIVILVNGMSMNTKITFVLDWQSPFVLSAFARVSNVWDSWEDIVLHAQQDDIVIEWMRLLWEFYDAIDEDNIWEGAHVICRLYVRVRYQIIKAQICSQGAVGKHRLQKNCTIKRARFDPGSEGETLTKEINNMGTNAWWILLDPMVFNYPGVDMILVTNSALVGINVTIAETHTPLAPVFEVWTPLAKSNNLGIKGLFVAPDGFVHDEDNVGILFLRDIYKELWERIDSTTTRPPIQDSTCRCKTRCGCHKRGQLCNQSCKCETCQNS</sequence>
<evidence type="ECO:0000313" key="10">
    <source>
        <dbReference type="Proteomes" id="UP001165083"/>
    </source>
</evidence>
<evidence type="ECO:0000256" key="7">
    <source>
        <dbReference type="SAM" id="Phobius"/>
    </source>
</evidence>
<evidence type="ECO:0000256" key="5">
    <source>
        <dbReference type="ARBA" id="ARBA00023136"/>
    </source>
</evidence>
<evidence type="ECO:0000313" key="9">
    <source>
        <dbReference type="EMBL" id="GMF23435.1"/>
    </source>
</evidence>
<dbReference type="GO" id="GO:0005783">
    <property type="term" value="C:endoplasmic reticulum"/>
    <property type="evidence" value="ECO:0007669"/>
    <property type="project" value="TreeGrafter"/>
</dbReference>
<keyword evidence="3 7" id="KW-0812">Transmembrane</keyword>
<feature type="transmembrane region" description="Helical" evidence="7">
    <location>
        <begin position="532"/>
        <end position="551"/>
    </location>
</feature>
<dbReference type="InterPro" id="IPR001594">
    <property type="entry name" value="Palmitoyltrfase_DHHC"/>
</dbReference>
<dbReference type="OrthoDB" id="9909019at2759"/>
<feature type="domain" description="Palmitoyltransferase DHHC" evidence="8">
    <location>
        <begin position="465"/>
        <end position="578"/>
    </location>
</feature>
<evidence type="ECO:0000259" key="8">
    <source>
        <dbReference type="Pfam" id="PF01529"/>
    </source>
</evidence>
<protein>
    <submittedName>
        <fullName evidence="9">Unnamed protein product</fullName>
    </submittedName>
</protein>
<dbReference type="GO" id="GO:0005794">
    <property type="term" value="C:Golgi apparatus"/>
    <property type="evidence" value="ECO:0007669"/>
    <property type="project" value="TreeGrafter"/>
</dbReference>
<accession>A0A9W6U069</accession>
<comment type="caution">
    <text evidence="9">The sequence shown here is derived from an EMBL/GenBank/DDBJ whole genome shotgun (WGS) entry which is preliminary data.</text>
</comment>
<keyword evidence="5 7" id="KW-0472">Membrane</keyword>
<dbReference type="GO" id="GO:0006612">
    <property type="term" value="P:protein targeting to membrane"/>
    <property type="evidence" value="ECO:0007669"/>
    <property type="project" value="TreeGrafter"/>
</dbReference>
<keyword evidence="2" id="KW-0808">Transferase</keyword>
<evidence type="ECO:0000256" key="2">
    <source>
        <dbReference type="ARBA" id="ARBA00022679"/>
    </source>
</evidence>
<evidence type="ECO:0000256" key="1">
    <source>
        <dbReference type="ARBA" id="ARBA00004141"/>
    </source>
</evidence>
<dbReference type="EMBL" id="BSXW01000476">
    <property type="protein sequence ID" value="GMF23435.1"/>
    <property type="molecule type" value="Genomic_DNA"/>
</dbReference>
<organism evidence="9 10">
    <name type="scientific">Phytophthora lilii</name>
    <dbReference type="NCBI Taxonomy" id="2077276"/>
    <lineage>
        <taxon>Eukaryota</taxon>
        <taxon>Sar</taxon>
        <taxon>Stramenopiles</taxon>
        <taxon>Oomycota</taxon>
        <taxon>Peronosporomycetes</taxon>
        <taxon>Peronosporales</taxon>
        <taxon>Peronosporaceae</taxon>
        <taxon>Phytophthora</taxon>
    </lineage>
</organism>
<dbReference type="InterPro" id="IPR039859">
    <property type="entry name" value="PFA4/ZDH16/20/ERF2-like"/>
</dbReference>
<name>A0A9W6U069_9STRA</name>
<dbReference type="PANTHER" id="PTHR22883:SF203">
    <property type="entry name" value="PALMITOYLTRANSFERASE"/>
    <property type="match status" value="1"/>
</dbReference>
<keyword evidence="10" id="KW-1185">Reference proteome</keyword>
<evidence type="ECO:0000256" key="3">
    <source>
        <dbReference type="ARBA" id="ARBA00022692"/>
    </source>
</evidence>
<gene>
    <name evidence="9" type="ORF">Plil01_000946400</name>
</gene>
<keyword evidence="4 7" id="KW-1133">Transmembrane helix</keyword>
<proteinExistence type="predicted"/>
<dbReference type="PANTHER" id="PTHR22883">
    <property type="entry name" value="ZINC FINGER DHHC DOMAIN CONTAINING PROTEIN"/>
    <property type="match status" value="1"/>
</dbReference>
<dbReference type="AlphaFoldDB" id="A0A9W6U069"/>
<feature type="transmembrane region" description="Helical" evidence="7">
    <location>
        <begin position="499"/>
        <end position="525"/>
    </location>
</feature>